<feature type="transmembrane region" description="Helical" evidence="1">
    <location>
        <begin position="35"/>
        <end position="55"/>
    </location>
</feature>
<keyword evidence="1" id="KW-0472">Membrane</keyword>
<sequence length="83" mass="9143">MNVWHTRGMRWSLAVFTIAMAGQAVWAFSRFGATLLTAVAAVISIGCLAALLYVWRLSRRAVKTVERAVPGMTAEIKPPRRPS</sequence>
<dbReference type="Proteomes" id="UP000178885">
    <property type="component" value="Unassembled WGS sequence"/>
</dbReference>
<dbReference type="EMBL" id="MFSU01000093">
    <property type="protein sequence ID" value="OGI45882.1"/>
    <property type="molecule type" value="Genomic_DNA"/>
</dbReference>
<proteinExistence type="predicted"/>
<dbReference type="AlphaFoldDB" id="A0A1F6TL88"/>
<reference evidence="2 3" key="1">
    <citation type="journal article" date="2016" name="Nat. Commun.">
        <title>Thousands of microbial genomes shed light on interconnected biogeochemical processes in an aquifer system.</title>
        <authorList>
            <person name="Anantharaman K."/>
            <person name="Brown C.T."/>
            <person name="Hug L.A."/>
            <person name="Sharon I."/>
            <person name="Castelle C.J."/>
            <person name="Probst A.J."/>
            <person name="Thomas B.C."/>
            <person name="Singh A."/>
            <person name="Wilkins M.J."/>
            <person name="Karaoz U."/>
            <person name="Brodie E.L."/>
            <person name="Williams K.H."/>
            <person name="Hubbard S.S."/>
            <person name="Banfield J.F."/>
        </authorList>
    </citation>
    <scope>NUCLEOTIDE SEQUENCE [LARGE SCALE GENOMIC DNA]</scope>
</reference>
<evidence type="ECO:0000313" key="2">
    <source>
        <dbReference type="EMBL" id="OGI45882.1"/>
    </source>
</evidence>
<dbReference type="STRING" id="1817760.A2151_01035"/>
<name>A0A1F6TL88_9PROT</name>
<keyword evidence="1" id="KW-1133">Transmembrane helix</keyword>
<organism evidence="2 3">
    <name type="scientific">Candidatus Muproteobacteria bacterium RBG_16_65_34</name>
    <dbReference type="NCBI Taxonomy" id="1817760"/>
    <lineage>
        <taxon>Bacteria</taxon>
        <taxon>Pseudomonadati</taxon>
        <taxon>Pseudomonadota</taxon>
        <taxon>Candidatus Muproteobacteria</taxon>
    </lineage>
</organism>
<gene>
    <name evidence="2" type="ORF">A2151_01035</name>
</gene>
<comment type="caution">
    <text evidence="2">The sequence shown here is derived from an EMBL/GenBank/DDBJ whole genome shotgun (WGS) entry which is preliminary data.</text>
</comment>
<evidence type="ECO:0000313" key="3">
    <source>
        <dbReference type="Proteomes" id="UP000178885"/>
    </source>
</evidence>
<evidence type="ECO:0000256" key="1">
    <source>
        <dbReference type="SAM" id="Phobius"/>
    </source>
</evidence>
<protein>
    <submittedName>
        <fullName evidence="2">Uncharacterized protein</fullName>
    </submittedName>
</protein>
<feature type="transmembrane region" description="Helical" evidence="1">
    <location>
        <begin position="12"/>
        <end position="29"/>
    </location>
</feature>
<keyword evidence="1" id="KW-0812">Transmembrane</keyword>
<accession>A0A1F6TL88</accession>